<dbReference type="GeneID" id="139353282"/>
<protein>
    <recommendedName>
        <fullName evidence="2">Protein TsetseEP domain-containing protein</fullName>
    </recommendedName>
</protein>
<keyword evidence="3" id="KW-1185">Reference proteome</keyword>
<evidence type="ECO:0000313" key="4">
    <source>
        <dbReference type="RefSeq" id="XP_070853121.1"/>
    </source>
</evidence>
<dbReference type="Pfam" id="PF05267">
    <property type="entry name" value="DUF725"/>
    <property type="match status" value="1"/>
</dbReference>
<proteinExistence type="predicted"/>
<feature type="domain" description="Protein TsetseEP" evidence="2">
    <location>
        <begin position="51"/>
        <end position="178"/>
    </location>
</feature>
<keyword evidence="1" id="KW-0732">Signal</keyword>
<reference evidence="4" key="1">
    <citation type="submission" date="2025-08" db="UniProtKB">
        <authorList>
            <consortium name="RefSeq"/>
        </authorList>
    </citation>
    <scope>IDENTIFICATION</scope>
</reference>
<dbReference type="RefSeq" id="XP_070853121.1">
    <property type="nucleotide sequence ID" value="XM_070997020.1"/>
</dbReference>
<dbReference type="InterPro" id="IPR007931">
    <property type="entry name" value="TsetseEP"/>
</dbReference>
<feature type="signal peptide" evidence="1">
    <location>
        <begin position="1"/>
        <end position="20"/>
    </location>
</feature>
<gene>
    <name evidence="4" type="primary">LOC139353282</name>
</gene>
<accession>A0ABM4TT19</accession>
<evidence type="ECO:0000256" key="1">
    <source>
        <dbReference type="SAM" id="SignalP"/>
    </source>
</evidence>
<dbReference type="Proteomes" id="UP001652628">
    <property type="component" value="Chromosome 3"/>
</dbReference>
<feature type="chain" id="PRO_5047237299" description="Protein TsetseEP domain-containing protein" evidence="1">
    <location>
        <begin position="21"/>
        <end position="207"/>
    </location>
</feature>
<evidence type="ECO:0000313" key="3">
    <source>
        <dbReference type="Proteomes" id="UP001652628"/>
    </source>
</evidence>
<name>A0ABM4TT19_DROSZ</name>
<sequence length="207" mass="23207">MFVKQSKILVFCLFLGLSLALKLHIPIRPDAHIQELQMESRELAATHSDFSTSCFLFYKPILANVAEDFEINYGACISALDNSTALVNTKYSQDRENIMRSASIGCSYPSTNCQVWTFEQQDLDTVVSRLECASINSGDSSKTFYGISANATEIALKIKEEYRVLESQMLACTNDAQRAYVEDTADTYERLNHCLQYGTFETATAKV</sequence>
<evidence type="ECO:0000259" key="2">
    <source>
        <dbReference type="Pfam" id="PF05267"/>
    </source>
</evidence>
<organism evidence="3 4">
    <name type="scientific">Drosophila suzukii</name>
    <name type="common">Spotted-wing drosophila fruit fly</name>
    <dbReference type="NCBI Taxonomy" id="28584"/>
    <lineage>
        <taxon>Eukaryota</taxon>
        <taxon>Metazoa</taxon>
        <taxon>Ecdysozoa</taxon>
        <taxon>Arthropoda</taxon>
        <taxon>Hexapoda</taxon>
        <taxon>Insecta</taxon>
        <taxon>Pterygota</taxon>
        <taxon>Neoptera</taxon>
        <taxon>Endopterygota</taxon>
        <taxon>Diptera</taxon>
        <taxon>Brachycera</taxon>
        <taxon>Muscomorpha</taxon>
        <taxon>Ephydroidea</taxon>
        <taxon>Drosophilidae</taxon>
        <taxon>Drosophila</taxon>
        <taxon>Sophophora</taxon>
    </lineage>
</organism>